<sequence>SMSKPRRSRTTFTSEQISDLELTFKLTHYPDVSSREKLAIKTGLSETRIQIWFQNRRAKWRKNEKLSNFGG</sequence>
<dbReference type="PANTHER" id="PTHR24329">
    <property type="entry name" value="HOMEOBOX PROTEIN ARISTALESS"/>
    <property type="match status" value="1"/>
</dbReference>
<dbReference type="GO" id="GO:0000977">
    <property type="term" value="F:RNA polymerase II transcription regulatory region sequence-specific DNA binding"/>
    <property type="evidence" value="ECO:0007669"/>
    <property type="project" value="TreeGrafter"/>
</dbReference>
<dbReference type="InterPro" id="IPR017970">
    <property type="entry name" value="Homeobox_CS"/>
</dbReference>
<evidence type="ECO:0000256" key="6">
    <source>
        <dbReference type="RuleBase" id="RU000682"/>
    </source>
</evidence>
<accession>R7TGS1</accession>
<gene>
    <name evidence="8" type="ORF">CAPTEDRAFT_29885</name>
</gene>
<evidence type="ECO:0000259" key="7">
    <source>
        <dbReference type="PROSITE" id="PS50071"/>
    </source>
</evidence>
<dbReference type="FunFam" id="1.10.10.60:FF:000679">
    <property type="entry name" value="Homeobox protein aristaless"/>
    <property type="match status" value="1"/>
</dbReference>
<evidence type="ECO:0000256" key="1">
    <source>
        <dbReference type="ARBA" id="ARBA00004123"/>
    </source>
</evidence>
<evidence type="ECO:0000256" key="5">
    <source>
        <dbReference type="PROSITE-ProRule" id="PRU00108"/>
    </source>
</evidence>
<dbReference type="OrthoDB" id="6159439at2759"/>
<dbReference type="PROSITE" id="PS50071">
    <property type="entry name" value="HOMEOBOX_2"/>
    <property type="match status" value="1"/>
</dbReference>
<name>R7TGS1_CAPTE</name>
<dbReference type="InterPro" id="IPR009057">
    <property type="entry name" value="Homeodomain-like_sf"/>
</dbReference>
<evidence type="ECO:0000256" key="2">
    <source>
        <dbReference type="ARBA" id="ARBA00023125"/>
    </source>
</evidence>
<dbReference type="PRINTS" id="PR00031">
    <property type="entry name" value="HTHREPRESSR"/>
</dbReference>
<dbReference type="SMART" id="SM00389">
    <property type="entry name" value="HOX"/>
    <property type="match status" value="1"/>
</dbReference>
<dbReference type="InterPro" id="IPR050649">
    <property type="entry name" value="Paired_Homeobox_TFs"/>
</dbReference>
<evidence type="ECO:0000313" key="10">
    <source>
        <dbReference type="Proteomes" id="UP000014760"/>
    </source>
</evidence>
<feature type="non-terminal residue" evidence="8">
    <location>
        <position position="1"/>
    </location>
</feature>
<dbReference type="Gene3D" id="1.10.10.60">
    <property type="entry name" value="Homeodomain-like"/>
    <property type="match status" value="1"/>
</dbReference>
<dbReference type="InterPro" id="IPR000047">
    <property type="entry name" value="HTH_motif"/>
</dbReference>
<evidence type="ECO:0000256" key="4">
    <source>
        <dbReference type="ARBA" id="ARBA00023242"/>
    </source>
</evidence>
<feature type="non-terminal residue" evidence="8">
    <location>
        <position position="71"/>
    </location>
</feature>
<dbReference type="GO" id="GO:0005634">
    <property type="term" value="C:nucleus"/>
    <property type="evidence" value="ECO:0007669"/>
    <property type="project" value="UniProtKB-SubCell"/>
</dbReference>
<dbReference type="STRING" id="283909.R7TGS1"/>
<dbReference type="PANTHER" id="PTHR24329:SF543">
    <property type="entry name" value="FI01017P-RELATED"/>
    <property type="match status" value="1"/>
</dbReference>
<dbReference type="PROSITE" id="PS00027">
    <property type="entry name" value="HOMEOBOX_1"/>
    <property type="match status" value="1"/>
</dbReference>
<reference evidence="8 10" key="2">
    <citation type="journal article" date="2013" name="Nature">
        <title>Insights into bilaterian evolution from three spiralian genomes.</title>
        <authorList>
            <person name="Simakov O."/>
            <person name="Marletaz F."/>
            <person name="Cho S.J."/>
            <person name="Edsinger-Gonzales E."/>
            <person name="Havlak P."/>
            <person name="Hellsten U."/>
            <person name="Kuo D.H."/>
            <person name="Larsson T."/>
            <person name="Lv J."/>
            <person name="Arendt D."/>
            <person name="Savage R."/>
            <person name="Osoegawa K."/>
            <person name="de Jong P."/>
            <person name="Grimwood J."/>
            <person name="Chapman J.A."/>
            <person name="Shapiro H."/>
            <person name="Aerts A."/>
            <person name="Otillar R.P."/>
            <person name="Terry A.Y."/>
            <person name="Boore J.L."/>
            <person name="Grigoriev I.V."/>
            <person name="Lindberg D.R."/>
            <person name="Seaver E.C."/>
            <person name="Weisblat D.A."/>
            <person name="Putnam N.H."/>
            <person name="Rokhsar D.S."/>
        </authorList>
    </citation>
    <scope>NUCLEOTIDE SEQUENCE</scope>
    <source>
        <strain evidence="8 10">I ESC-2004</strain>
    </source>
</reference>
<reference evidence="10" key="1">
    <citation type="submission" date="2012-12" db="EMBL/GenBank/DDBJ databases">
        <authorList>
            <person name="Hellsten U."/>
            <person name="Grimwood J."/>
            <person name="Chapman J.A."/>
            <person name="Shapiro H."/>
            <person name="Aerts A."/>
            <person name="Otillar R.P."/>
            <person name="Terry A.Y."/>
            <person name="Boore J.L."/>
            <person name="Simakov O."/>
            <person name="Marletaz F."/>
            <person name="Cho S.-J."/>
            <person name="Edsinger-Gonzales E."/>
            <person name="Havlak P."/>
            <person name="Kuo D.-H."/>
            <person name="Larsson T."/>
            <person name="Lv J."/>
            <person name="Arendt D."/>
            <person name="Savage R."/>
            <person name="Osoegawa K."/>
            <person name="de Jong P."/>
            <person name="Lindberg D.R."/>
            <person name="Seaver E.C."/>
            <person name="Weisblat D.A."/>
            <person name="Putnam N.H."/>
            <person name="Grigoriev I.V."/>
            <person name="Rokhsar D.S."/>
        </authorList>
    </citation>
    <scope>NUCLEOTIDE SEQUENCE</scope>
    <source>
        <strain evidence="10">I ESC-2004</strain>
    </source>
</reference>
<dbReference type="SUPFAM" id="SSF46689">
    <property type="entry name" value="Homeodomain-like"/>
    <property type="match status" value="1"/>
</dbReference>
<dbReference type="OMA" id="MFKRNQY"/>
<feature type="domain" description="Homeobox" evidence="7">
    <location>
        <begin position="3"/>
        <end position="63"/>
    </location>
</feature>
<keyword evidence="3 5" id="KW-0371">Homeobox</keyword>
<feature type="DNA-binding region" description="Homeobox" evidence="5">
    <location>
        <begin position="5"/>
        <end position="64"/>
    </location>
</feature>
<evidence type="ECO:0000313" key="8">
    <source>
        <dbReference type="EMBL" id="ELT92998.1"/>
    </source>
</evidence>
<dbReference type="HOGENOM" id="CLU_049543_12_1_1"/>
<dbReference type="EnsemblMetazoa" id="CapteT29885">
    <property type="protein sequence ID" value="CapteP29885"/>
    <property type="gene ID" value="CapteG29885"/>
</dbReference>
<keyword evidence="10" id="KW-1185">Reference proteome</keyword>
<dbReference type="GO" id="GO:0000981">
    <property type="term" value="F:DNA-binding transcription factor activity, RNA polymerase II-specific"/>
    <property type="evidence" value="ECO:0007669"/>
    <property type="project" value="InterPro"/>
</dbReference>
<proteinExistence type="predicted"/>
<dbReference type="CDD" id="cd00086">
    <property type="entry name" value="homeodomain"/>
    <property type="match status" value="1"/>
</dbReference>
<dbReference type="InterPro" id="IPR001356">
    <property type="entry name" value="HD"/>
</dbReference>
<dbReference type="EMBL" id="KB309928">
    <property type="protein sequence ID" value="ELT92998.1"/>
    <property type="molecule type" value="Genomic_DNA"/>
</dbReference>
<reference evidence="9" key="3">
    <citation type="submission" date="2015-06" db="UniProtKB">
        <authorList>
            <consortium name="EnsemblMetazoa"/>
        </authorList>
    </citation>
    <scope>IDENTIFICATION</scope>
</reference>
<dbReference type="Proteomes" id="UP000014760">
    <property type="component" value="Unassembled WGS sequence"/>
</dbReference>
<comment type="subcellular location">
    <subcellularLocation>
        <location evidence="1 5 6">Nucleus</location>
    </subcellularLocation>
</comment>
<keyword evidence="4 5" id="KW-0539">Nucleus</keyword>
<keyword evidence="2 5" id="KW-0238">DNA-binding</keyword>
<dbReference type="AlphaFoldDB" id="R7TGS1"/>
<dbReference type="Pfam" id="PF00046">
    <property type="entry name" value="Homeodomain"/>
    <property type="match status" value="1"/>
</dbReference>
<evidence type="ECO:0000313" key="9">
    <source>
        <dbReference type="EnsemblMetazoa" id="CapteP29885"/>
    </source>
</evidence>
<dbReference type="EMBL" id="AMQN01002729">
    <property type="status" value="NOT_ANNOTATED_CDS"/>
    <property type="molecule type" value="Genomic_DNA"/>
</dbReference>
<organism evidence="8">
    <name type="scientific">Capitella teleta</name>
    <name type="common">Polychaete worm</name>
    <dbReference type="NCBI Taxonomy" id="283909"/>
    <lineage>
        <taxon>Eukaryota</taxon>
        <taxon>Metazoa</taxon>
        <taxon>Spiralia</taxon>
        <taxon>Lophotrochozoa</taxon>
        <taxon>Annelida</taxon>
        <taxon>Polychaeta</taxon>
        <taxon>Sedentaria</taxon>
        <taxon>Scolecida</taxon>
        <taxon>Capitellidae</taxon>
        <taxon>Capitella</taxon>
    </lineage>
</organism>
<evidence type="ECO:0000256" key="3">
    <source>
        <dbReference type="ARBA" id="ARBA00023155"/>
    </source>
</evidence>
<protein>
    <recommendedName>
        <fullName evidence="7">Homeobox domain-containing protein</fullName>
    </recommendedName>
</protein>